<dbReference type="InterPro" id="IPR023267">
    <property type="entry name" value="RCMT"/>
</dbReference>
<evidence type="ECO:0000256" key="2">
    <source>
        <dbReference type="ARBA" id="ARBA00022603"/>
    </source>
</evidence>
<dbReference type="PROSITE" id="PS51686">
    <property type="entry name" value="SAM_MT_RSMB_NOP"/>
    <property type="match status" value="1"/>
</dbReference>
<dbReference type="InterPro" id="IPR049560">
    <property type="entry name" value="MeTrfase_RsmB-F_NOP2_cat"/>
</dbReference>
<evidence type="ECO:0000256" key="4">
    <source>
        <dbReference type="ARBA" id="ARBA00022691"/>
    </source>
</evidence>
<dbReference type="SUPFAM" id="SSF53335">
    <property type="entry name" value="S-adenosyl-L-methionine-dependent methyltransferases"/>
    <property type="match status" value="1"/>
</dbReference>
<keyword evidence="4" id="KW-0949">S-adenosyl-L-methionine</keyword>
<protein>
    <submittedName>
        <fullName evidence="7">Ribosomal RNA small subunit methyltransferase B</fullName>
        <ecNumber evidence="7">2.1.1.176</ecNumber>
    </submittedName>
</protein>
<evidence type="ECO:0000256" key="5">
    <source>
        <dbReference type="ARBA" id="ARBA00022884"/>
    </source>
</evidence>
<dbReference type="CDD" id="cd02440">
    <property type="entry name" value="AdoMet_MTases"/>
    <property type="match status" value="1"/>
</dbReference>
<accession>A0A1J5QNM6</accession>
<dbReference type="EC" id="2.1.1.176" evidence="7"/>
<feature type="domain" description="SAM-dependent MTase RsmB/NOP-type" evidence="6">
    <location>
        <begin position="1"/>
        <end position="175"/>
    </location>
</feature>
<evidence type="ECO:0000259" key="6">
    <source>
        <dbReference type="PROSITE" id="PS51686"/>
    </source>
</evidence>
<evidence type="ECO:0000313" key="7">
    <source>
        <dbReference type="EMBL" id="OIQ85000.1"/>
    </source>
</evidence>
<dbReference type="PANTHER" id="PTHR22807">
    <property type="entry name" value="NOP2 YEAST -RELATED NOL1/NOP2/FMU SUN DOMAIN-CONTAINING"/>
    <property type="match status" value="1"/>
</dbReference>
<dbReference type="EMBL" id="MLJW01000576">
    <property type="protein sequence ID" value="OIQ85000.1"/>
    <property type="molecule type" value="Genomic_DNA"/>
</dbReference>
<dbReference type="GO" id="GO:0009383">
    <property type="term" value="F:rRNA (cytosine-C5-)-methyltransferase activity"/>
    <property type="evidence" value="ECO:0007669"/>
    <property type="project" value="TreeGrafter"/>
</dbReference>
<dbReference type="GO" id="GO:0005829">
    <property type="term" value="C:cytosol"/>
    <property type="evidence" value="ECO:0007669"/>
    <property type="project" value="TreeGrafter"/>
</dbReference>
<evidence type="ECO:0000256" key="1">
    <source>
        <dbReference type="ARBA" id="ARBA00007494"/>
    </source>
</evidence>
<dbReference type="PRINTS" id="PR02008">
    <property type="entry name" value="RCMTFAMILY"/>
</dbReference>
<dbReference type="InterPro" id="IPR001678">
    <property type="entry name" value="MeTrfase_RsmB-F_NOP2_dom"/>
</dbReference>
<keyword evidence="3 7" id="KW-0808">Transferase</keyword>
<dbReference type="Gene3D" id="3.40.50.150">
    <property type="entry name" value="Vaccinia Virus protein VP39"/>
    <property type="match status" value="1"/>
</dbReference>
<dbReference type="InterPro" id="IPR029063">
    <property type="entry name" value="SAM-dependent_MTases_sf"/>
</dbReference>
<sequence>MLDACAAPGGKTAHIAELADVELLALDHDAERAARIGQTLQRLRLPAAQVRVADAARPDSWWDGRAFDRILLDAPCSASGIVRRHPDIRWLRHDADIDALARRQRELLDSLWPLLAPGGRLLYATCSVFPDEGTMQAADFVRRHPDALAWAAPGQILPGSAPEQDGFFYALFAKPAAA</sequence>
<name>A0A1J5QNM6_9ZZZZ</name>
<reference evidence="7" key="1">
    <citation type="submission" date="2016-10" db="EMBL/GenBank/DDBJ databases">
        <title>Sequence of Gallionella enrichment culture.</title>
        <authorList>
            <person name="Poehlein A."/>
            <person name="Muehling M."/>
            <person name="Daniel R."/>
        </authorList>
    </citation>
    <scope>NUCLEOTIDE SEQUENCE</scope>
</reference>
<dbReference type="GO" id="GO:0003723">
    <property type="term" value="F:RNA binding"/>
    <property type="evidence" value="ECO:0007669"/>
    <property type="project" value="UniProtKB-KW"/>
</dbReference>
<comment type="similarity">
    <text evidence="1">Belongs to the class I-like SAM-binding methyltransferase superfamily. RsmB/NOP family.</text>
</comment>
<gene>
    <name evidence="7" type="primary">rsmB_16</name>
    <name evidence="7" type="ORF">GALL_331940</name>
</gene>
<keyword evidence="5" id="KW-0694">RNA-binding</keyword>
<evidence type="ECO:0000256" key="3">
    <source>
        <dbReference type="ARBA" id="ARBA00022679"/>
    </source>
</evidence>
<dbReference type="InterPro" id="IPR018314">
    <property type="entry name" value="RsmB/NOL1/NOP2-like_CS"/>
</dbReference>
<dbReference type="Pfam" id="PF01189">
    <property type="entry name" value="Methyltr_RsmB-F"/>
    <property type="match status" value="1"/>
</dbReference>
<dbReference type="PANTHER" id="PTHR22807:SF61">
    <property type="entry name" value="NOL1_NOP2_SUN FAMILY PROTEIN _ ANTITERMINATION NUSB DOMAIN-CONTAINING PROTEIN"/>
    <property type="match status" value="1"/>
</dbReference>
<dbReference type="AlphaFoldDB" id="A0A1J5QNM6"/>
<proteinExistence type="inferred from homology"/>
<organism evidence="7">
    <name type="scientific">mine drainage metagenome</name>
    <dbReference type="NCBI Taxonomy" id="410659"/>
    <lineage>
        <taxon>unclassified sequences</taxon>
        <taxon>metagenomes</taxon>
        <taxon>ecological metagenomes</taxon>
    </lineage>
</organism>
<dbReference type="GO" id="GO:0070475">
    <property type="term" value="P:rRNA base methylation"/>
    <property type="evidence" value="ECO:0007669"/>
    <property type="project" value="TreeGrafter"/>
</dbReference>
<comment type="caution">
    <text evidence="7">The sequence shown here is derived from an EMBL/GenBank/DDBJ whole genome shotgun (WGS) entry which is preliminary data.</text>
</comment>
<keyword evidence="2 7" id="KW-0489">Methyltransferase</keyword>
<dbReference type="PROSITE" id="PS01153">
    <property type="entry name" value="NOL1_NOP2_SUN"/>
    <property type="match status" value="1"/>
</dbReference>